<dbReference type="SUPFAM" id="SSF46785">
    <property type="entry name" value="Winged helix' DNA-binding domain"/>
    <property type="match status" value="1"/>
</dbReference>
<dbReference type="InterPro" id="IPR036390">
    <property type="entry name" value="WH_DNA-bd_sf"/>
</dbReference>
<dbReference type="OrthoDB" id="3523179at2"/>
<comment type="similarity">
    <text evidence="1">Belongs to the ROK (NagC/XylR) family.</text>
</comment>
<dbReference type="CDD" id="cd00090">
    <property type="entry name" value="HTH_ARSR"/>
    <property type="match status" value="1"/>
</dbReference>
<evidence type="ECO:0000313" key="4">
    <source>
        <dbReference type="EMBL" id="MBB5117539.1"/>
    </source>
</evidence>
<keyword evidence="4" id="KW-0418">Kinase</keyword>
<dbReference type="GO" id="GO:0003700">
    <property type="term" value="F:DNA-binding transcription factor activity"/>
    <property type="evidence" value="ECO:0007669"/>
    <property type="project" value="InterPro"/>
</dbReference>
<dbReference type="RefSeq" id="WP_102917018.1">
    <property type="nucleotide sequence ID" value="NZ_JACHJF010000002.1"/>
</dbReference>
<feature type="region of interest" description="Disordered" evidence="2">
    <location>
        <begin position="381"/>
        <end position="413"/>
    </location>
</feature>
<dbReference type="InterPro" id="IPR000600">
    <property type="entry name" value="ROK"/>
</dbReference>
<organism evidence="4 5">
    <name type="scientific">Streptomyces eurocidicus</name>
    <name type="common">Streptoverticillium eurocidicus</name>
    <dbReference type="NCBI Taxonomy" id="66423"/>
    <lineage>
        <taxon>Bacteria</taxon>
        <taxon>Bacillati</taxon>
        <taxon>Actinomycetota</taxon>
        <taxon>Actinomycetes</taxon>
        <taxon>Kitasatosporales</taxon>
        <taxon>Streptomycetaceae</taxon>
        <taxon>Streptomyces</taxon>
    </lineage>
</organism>
<dbReference type="InterPro" id="IPR036388">
    <property type="entry name" value="WH-like_DNA-bd_sf"/>
</dbReference>
<evidence type="ECO:0000256" key="1">
    <source>
        <dbReference type="ARBA" id="ARBA00006479"/>
    </source>
</evidence>
<dbReference type="Gene3D" id="3.30.420.40">
    <property type="match status" value="2"/>
</dbReference>
<sequence>MNDRAALDLLLSHGPLTRTRLGELTGLSKPTASQLLGRLESAGLVRTTGNVTGRPGPSAQLYEVNPGAAHVAALTVDPEGITAAVADLTGRVLGEHRVAAPATAEDVRDRTAELVVRAVDGALAAAGLRPGAPHRTVIGTPGALDPHTGALRYAPHLPGWHSRTLRAELAEALGTPVAIENDVNLAALAERYDGTARDTGDYVFLWADEGVGAAVVIGGTLLRGATGGAGEVGYMPLPGAPLAPRGGPSDAGGFQLLVGSPAVVELARAHGLGAATAGEALRLAAATPGPGDAVLAELGRRLATGLAAIVAVVDPELIVLSGEVCQAGGERLRELVEAELTGLALPRPGLRLSTVEGSPILSGALHTALAATRDAVFDTTAGPGLRSGAPVHPARTGGVHSPSGGNSWGNPQQ</sequence>
<protein>
    <submittedName>
        <fullName evidence="4">Putative NBD/HSP70 family sugar kinase</fullName>
    </submittedName>
</protein>
<dbReference type="InterPro" id="IPR000835">
    <property type="entry name" value="HTH_MarR-typ"/>
</dbReference>
<evidence type="ECO:0000256" key="2">
    <source>
        <dbReference type="SAM" id="MobiDB-lite"/>
    </source>
</evidence>
<proteinExistence type="inferred from homology"/>
<keyword evidence="4" id="KW-0808">Transferase</keyword>
<dbReference type="Proteomes" id="UP000528608">
    <property type="component" value="Unassembled WGS sequence"/>
</dbReference>
<dbReference type="Pfam" id="PF12802">
    <property type="entry name" value="MarR_2"/>
    <property type="match status" value="1"/>
</dbReference>
<dbReference type="Pfam" id="PF00480">
    <property type="entry name" value="ROK"/>
    <property type="match status" value="1"/>
</dbReference>
<comment type="caution">
    <text evidence="4">The sequence shown here is derived from an EMBL/GenBank/DDBJ whole genome shotgun (WGS) entry which is preliminary data.</text>
</comment>
<dbReference type="InterPro" id="IPR011991">
    <property type="entry name" value="ArsR-like_HTH"/>
</dbReference>
<name>A0A7W8B9M8_STREU</name>
<accession>A0A7W8B9M8</accession>
<dbReference type="PANTHER" id="PTHR18964">
    <property type="entry name" value="ROK (REPRESSOR, ORF, KINASE) FAMILY"/>
    <property type="match status" value="1"/>
</dbReference>
<dbReference type="GO" id="GO:0016301">
    <property type="term" value="F:kinase activity"/>
    <property type="evidence" value="ECO:0007669"/>
    <property type="project" value="UniProtKB-KW"/>
</dbReference>
<dbReference type="InterPro" id="IPR043129">
    <property type="entry name" value="ATPase_NBD"/>
</dbReference>
<dbReference type="AlphaFoldDB" id="A0A7W8B9M8"/>
<feature type="domain" description="HTH marR-type" evidence="3">
    <location>
        <begin position="6"/>
        <end position="50"/>
    </location>
</feature>
<evidence type="ECO:0000259" key="3">
    <source>
        <dbReference type="Pfam" id="PF12802"/>
    </source>
</evidence>
<dbReference type="Gene3D" id="1.10.10.10">
    <property type="entry name" value="Winged helix-like DNA-binding domain superfamily/Winged helix DNA-binding domain"/>
    <property type="match status" value="1"/>
</dbReference>
<feature type="compositionally biased region" description="Polar residues" evidence="2">
    <location>
        <begin position="403"/>
        <end position="413"/>
    </location>
</feature>
<evidence type="ECO:0000313" key="5">
    <source>
        <dbReference type="Proteomes" id="UP000528608"/>
    </source>
</evidence>
<reference evidence="4 5" key="1">
    <citation type="submission" date="2020-08" db="EMBL/GenBank/DDBJ databases">
        <title>Genomic Encyclopedia of Type Strains, Phase III (KMG-III): the genomes of soil and plant-associated and newly described type strains.</title>
        <authorList>
            <person name="Whitman W."/>
        </authorList>
    </citation>
    <scope>NUCLEOTIDE SEQUENCE [LARGE SCALE GENOMIC DNA]</scope>
    <source>
        <strain evidence="4 5">CECT 3259</strain>
    </source>
</reference>
<dbReference type="SUPFAM" id="SSF53067">
    <property type="entry name" value="Actin-like ATPase domain"/>
    <property type="match status" value="1"/>
</dbReference>
<dbReference type="EMBL" id="JACHJF010000002">
    <property type="protein sequence ID" value="MBB5117539.1"/>
    <property type="molecule type" value="Genomic_DNA"/>
</dbReference>
<dbReference type="PANTHER" id="PTHR18964:SF149">
    <property type="entry name" value="BIFUNCTIONAL UDP-N-ACETYLGLUCOSAMINE 2-EPIMERASE_N-ACETYLMANNOSAMINE KINASE"/>
    <property type="match status" value="1"/>
</dbReference>
<gene>
    <name evidence="4" type="ORF">FHS36_000945</name>
</gene>